<evidence type="ECO:0000313" key="8">
    <source>
        <dbReference type="Proteomes" id="UP001163046"/>
    </source>
</evidence>
<dbReference type="AlphaFoldDB" id="A0A9W9YWC9"/>
<accession>A0A9W9YWC9</accession>
<protein>
    <submittedName>
        <fullName evidence="7">Transmembrane 7 super member 3</fullName>
    </submittedName>
</protein>
<evidence type="ECO:0000256" key="1">
    <source>
        <dbReference type="ARBA" id="ARBA00004141"/>
    </source>
</evidence>
<keyword evidence="8" id="KW-1185">Reference proteome</keyword>
<feature type="transmembrane region" description="Helical" evidence="5">
    <location>
        <begin position="113"/>
        <end position="131"/>
    </location>
</feature>
<organism evidence="7 8">
    <name type="scientific">Desmophyllum pertusum</name>
    <dbReference type="NCBI Taxonomy" id="174260"/>
    <lineage>
        <taxon>Eukaryota</taxon>
        <taxon>Metazoa</taxon>
        <taxon>Cnidaria</taxon>
        <taxon>Anthozoa</taxon>
        <taxon>Hexacorallia</taxon>
        <taxon>Scleractinia</taxon>
        <taxon>Caryophylliina</taxon>
        <taxon>Caryophylliidae</taxon>
        <taxon>Desmophyllum</taxon>
    </lineage>
</organism>
<feature type="transmembrane region" description="Helical" evidence="5">
    <location>
        <begin position="204"/>
        <end position="222"/>
    </location>
</feature>
<feature type="transmembrane region" description="Helical" evidence="5">
    <location>
        <begin position="283"/>
        <end position="303"/>
    </location>
</feature>
<dbReference type="PANTHER" id="PTHR15937:SF3">
    <property type="entry name" value="TRANSMEMBRANE 7 SUPERFAMILY MEMBER 3"/>
    <property type="match status" value="1"/>
</dbReference>
<dbReference type="Pfam" id="PF13886">
    <property type="entry name" value="TM7S3_TM198"/>
    <property type="match status" value="1"/>
</dbReference>
<name>A0A9W9YWC9_9CNID</name>
<dbReference type="OrthoDB" id="5967337at2759"/>
<dbReference type="GO" id="GO:0005886">
    <property type="term" value="C:plasma membrane"/>
    <property type="evidence" value="ECO:0007669"/>
    <property type="project" value="TreeGrafter"/>
</dbReference>
<evidence type="ECO:0000256" key="3">
    <source>
        <dbReference type="ARBA" id="ARBA00022989"/>
    </source>
</evidence>
<keyword evidence="3 5" id="KW-1133">Transmembrane helix</keyword>
<reference evidence="7" key="1">
    <citation type="submission" date="2023-01" db="EMBL/GenBank/DDBJ databases">
        <title>Genome assembly of the deep-sea coral Lophelia pertusa.</title>
        <authorList>
            <person name="Herrera S."/>
            <person name="Cordes E."/>
        </authorList>
    </citation>
    <scope>NUCLEOTIDE SEQUENCE</scope>
    <source>
        <strain evidence="7">USNM1676648</strain>
        <tissue evidence="7">Polyp</tissue>
    </source>
</reference>
<dbReference type="GO" id="GO:0043069">
    <property type="term" value="P:negative regulation of programmed cell death"/>
    <property type="evidence" value="ECO:0007669"/>
    <property type="project" value="TreeGrafter"/>
</dbReference>
<comment type="caution">
    <text evidence="7">The sequence shown here is derived from an EMBL/GenBank/DDBJ whole genome shotgun (WGS) entry which is preliminary data.</text>
</comment>
<gene>
    <name evidence="7" type="primary">TM7SF3_1</name>
    <name evidence="7" type="ORF">OS493_035120</name>
</gene>
<dbReference type="InterPro" id="IPR042502">
    <property type="entry name" value="TM7SF3"/>
</dbReference>
<dbReference type="PANTHER" id="PTHR15937">
    <property type="entry name" value="TRANSMEMBRANE 7 SUPERFAMILY MEMBER 3"/>
    <property type="match status" value="1"/>
</dbReference>
<feature type="transmembrane region" description="Helical" evidence="5">
    <location>
        <begin position="171"/>
        <end position="192"/>
    </location>
</feature>
<dbReference type="EMBL" id="MU826877">
    <property type="protein sequence ID" value="KAJ7369949.1"/>
    <property type="molecule type" value="Genomic_DNA"/>
</dbReference>
<comment type="subcellular location">
    <subcellularLocation>
        <location evidence="1">Membrane</location>
        <topology evidence="1">Multi-pass membrane protein</topology>
    </subcellularLocation>
</comment>
<evidence type="ECO:0000256" key="5">
    <source>
        <dbReference type="SAM" id="Phobius"/>
    </source>
</evidence>
<proteinExistence type="predicted"/>
<dbReference type="Proteomes" id="UP001163046">
    <property type="component" value="Unassembled WGS sequence"/>
</dbReference>
<evidence type="ECO:0000256" key="2">
    <source>
        <dbReference type="ARBA" id="ARBA00022692"/>
    </source>
</evidence>
<feature type="transmembrane region" description="Helical" evidence="5">
    <location>
        <begin position="143"/>
        <end position="164"/>
    </location>
</feature>
<keyword evidence="2 5" id="KW-0812">Transmembrane</keyword>
<evidence type="ECO:0000256" key="4">
    <source>
        <dbReference type="ARBA" id="ARBA00023136"/>
    </source>
</evidence>
<feature type="transmembrane region" description="Helical" evidence="5">
    <location>
        <begin position="234"/>
        <end position="263"/>
    </location>
</feature>
<evidence type="ECO:0000313" key="7">
    <source>
        <dbReference type="EMBL" id="KAJ7369949.1"/>
    </source>
</evidence>
<evidence type="ECO:0000259" key="6">
    <source>
        <dbReference type="Pfam" id="PF13886"/>
    </source>
</evidence>
<keyword evidence="4 5" id="KW-0472">Membrane</keyword>
<feature type="domain" description="TM7S3/TM198-like" evidence="6">
    <location>
        <begin position="95"/>
        <end position="301"/>
    </location>
</feature>
<feature type="transmembrane region" description="Helical" evidence="5">
    <location>
        <begin position="85"/>
        <end position="106"/>
    </location>
</feature>
<dbReference type="Pfam" id="PF25992">
    <property type="entry name" value="Ig_TM7SF3_N"/>
    <property type="match status" value="1"/>
</dbReference>
<sequence>MFLDEGDTSEETFFRGVEKMAYPDVIKTNGKKVATLKAPTIPVVKFDTHQVGQGVVYNVIVYDPVHEKEAAYSPVTTYADRDVKLGLVDAVFSVIGSIIGLIFCLFGFRLFKFTLFFGGLVNFSFLFFIIISANSDISHVGRMLTSASIGVLFGLMVFALWWFMEWTRLCLLINALFLGFLVGATLMFTPFGELDMIQSNEFDYGAILCACTIVVPVILILWPRLLCIVYTSIVSAYAFVVGIDFFIHTSISYIVINVILHATKPQYRRDHIHVTTPFQQNDYILSATWILLALLGCVVQYVMSKNREFPKSGFIEQKRIRKYFINKNKREEETPILINSDSPQGYGANNIC</sequence>
<dbReference type="InterPro" id="IPR025256">
    <property type="entry name" value="TM7S3/TM198-like_dom"/>
</dbReference>